<dbReference type="AlphaFoldDB" id="A0A2S7U9C5"/>
<comment type="caution">
    <text evidence="1">The sequence shown here is derived from an EMBL/GenBank/DDBJ whole genome shotgun (WGS) entry which is preliminary data.</text>
</comment>
<dbReference type="RefSeq" id="WP_042286960.1">
    <property type="nucleotide sequence ID" value="NZ_MTPW01000001.1"/>
</dbReference>
<keyword evidence="2" id="KW-1185">Reference proteome</keyword>
<organism evidence="1 2">
    <name type="scientific">Nonlabens arenilitoris</name>
    <dbReference type="NCBI Taxonomy" id="1217969"/>
    <lineage>
        <taxon>Bacteria</taxon>
        <taxon>Pseudomonadati</taxon>
        <taxon>Bacteroidota</taxon>
        <taxon>Flavobacteriia</taxon>
        <taxon>Flavobacteriales</taxon>
        <taxon>Flavobacteriaceae</taxon>
        <taxon>Nonlabens</taxon>
    </lineage>
</organism>
<proteinExistence type="predicted"/>
<evidence type="ECO:0000313" key="1">
    <source>
        <dbReference type="EMBL" id="PQJ31536.1"/>
    </source>
</evidence>
<dbReference type="Proteomes" id="UP000239747">
    <property type="component" value="Unassembled WGS sequence"/>
</dbReference>
<evidence type="ECO:0000313" key="2">
    <source>
        <dbReference type="Proteomes" id="UP000239747"/>
    </source>
</evidence>
<dbReference type="OrthoDB" id="9879175at2"/>
<dbReference type="EMBL" id="MTPW01000001">
    <property type="protein sequence ID" value="PQJ31536.1"/>
    <property type="molecule type" value="Genomic_DNA"/>
</dbReference>
<name>A0A2S7U9C5_9FLAO</name>
<reference evidence="1 2" key="1">
    <citation type="submission" date="2017-01" db="EMBL/GenBank/DDBJ databases">
        <title>Trade-off between light-utilization and light-protection in marine flavobacteria.</title>
        <authorList>
            <person name="Kumagai Y."/>
            <person name="Yoshizawa S."/>
            <person name="Kogure K."/>
            <person name="Iwasaki W."/>
        </authorList>
    </citation>
    <scope>NUCLEOTIDE SEQUENCE [LARGE SCALE GENOMIC DNA]</scope>
    <source>
        <strain evidence="1 2">KCTC 32109</strain>
    </source>
</reference>
<accession>A0A2S7U9C5</accession>
<sequence>MSIAFKNDSFFDELILKLMLSPKRRVDSISDNSIYEKRDSITLNHLSLKSNWTVLDYDEELTPKFWNPDLMQYVKTVKEVDFKWRTSNYSIVGAVLFNDNFSIVCMGTKRFYWCRVFELVDDKWVLQMGHTSPTGLGKE</sequence>
<gene>
    <name evidence="1" type="ORF">BST92_06175</name>
</gene>
<protein>
    <submittedName>
        <fullName evidence="1">Uncharacterized protein</fullName>
    </submittedName>
</protein>